<dbReference type="AlphaFoldDB" id="A0A9N9VY68"/>
<keyword evidence="5 6" id="KW-0472">Membrane</keyword>
<feature type="transmembrane region" description="Helical" evidence="6">
    <location>
        <begin position="313"/>
        <end position="335"/>
    </location>
</feature>
<evidence type="ECO:0000259" key="7">
    <source>
        <dbReference type="PROSITE" id="PS50850"/>
    </source>
</evidence>
<feature type="domain" description="Major facilitator superfamily (MFS) profile" evidence="7">
    <location>
        <begin position="29"/>
        <end position="437"/>
    </location>
</feature>
<keyword evidence="4 6" id="KW-1133">Transmembrane helix</keyword>
<evidence type="ECO:0000313" key="9">
    <source>
        <dbReference type="Proteomes" id="UP000696573"/>
    </source>
</evidence>
<protein>
    <recommendedName>
        <fullName evidence="7">Major facilitator superfamily (MFS) profile domain-containing protein</fullName>
    </recommendedName>
</protein>
<dbReference type="InterPro" id="IPR020846">
    <property type="entry name" value="MFS_dom"/>
</dbReference>
<dbReference type="PANTHER" id="PTHR48022:SF31">
    <property type="entry name" value="HEXOSE TRANSPORTER"/>
    <property type="match status" value="1"/>
</dbReference>
<evidence type="ECO:0000256" key="1">
    <source>
        <dbReference type="ARBA" id="ARBA00004141"/>
    </source>
</evidence>
<evidence type="ECO:0000256" key="5">
    <source>
        <dbReference type="ARBA" id="ARBA00023136"/>
    </source>
</evidence>
<feature type="transmembrane region" description="Helical" evidence="6">
    <location>
        <begin position="382"/>
        <end position="403"/>
    </location>
</feature>
<feature type="transmembrane region" description="Helical" evidence="6">
    <location>
        <begin position="59"/>
        <end position="84"/>
    </location>
</feature>
<evidence type="ECO:0000256" key="2">
    <source>
        <dbReference type="ARBA" id="ARBA00010992"/>
    </source>
</evidence>
<feature type="transmembrane region" description="Helical" evidence="6">
    <location>
        <begin position="409"/>
        <end position="431"/>
    </location>
</feature>
<dbReference type="GO" id="GO:0005351">
    <property type="term" value="F:carbohydrate:proton symporter activity"/>
    <property type="evidence" value="ECO:0007669"/>
    <property type="project" value="TreeGrafter"/>
</dbReference>
<gene>
    <name evidence="8" type="ORF">CRHIZ90672A_00005893</name>
</gene>
<evidence type="ECO:0000313" key="8">
    <source>
        <dbReference type="EMBL" id="CAH0040368.1"/>
    </source>
</evidence>
<name>A0A9N9VY68_9HYPO</name>
<dbReference type="PROSITE" id="PS00216">
    <property type="entry name" value="SUGAR_TRANSPORT_1"/>
    <property type="match status" value="1"/>
</dbReference>
<organism evidence="8 9">
    <name type="scientific">Clonostachys rhizophaga</name>
    <dbReference type="NCBI Taxonomy" id="160324"/>
    <lineage>
        <taxon>Eukaryota</taxon>
        <taxon>Fungi</taxon>
        <taxon>Dikarya</taxon>
        <taxon>Ascomycota</taxon>
        <taxon>Pezizomycotina</taxon>
        <taxon>Sordariomycetes</taxon>
        <taxon>Hypocreomycetidae</taxon>
        <taxon>Hypocreales</taxon>
        <taxon>Bionectriaceae</taxon>
        <taxon>Clonostachys</taxon>
    </lineage>
</organism>
<evidence type="ECO:0000256" key="3">
    <source>
        <dbReference type="ARBA" id="ARBA00022692"/>
    </source>
</evidence>
<feature type="transmembrane region" description="Helical" evidence="6">
    <location>
        <begin position="347"/>
        <end position="370"/>
    </location>
</feature>
<dbReference type="Pfam" id="PF00083">
    <property type="entry name" value="Sugar_tr"/>
    <property type="match status" value="1"/>
</dbReference>
<comment type="subcellular location">
    <subcellularLocation>
        <location evidence="1">Membrane</location>
        <topology evidence="1">Multi-pass membrane protein</topology>
    </subcellularLocation>
</comment>
<reference evidence="8" key="1">
    <citation type="submission" date="2021-10" db="EMBL/GenBank/DDBJ databases">
        <authorList>
            <person name="Piombo E."/>
        </authorList>
    </citation>
    <scope>NUCLEOTIDE SEQUENCE</scope>
</reference>
<dbReference type="InterPro" id="IPR050360">
    <property type="entry name" value="MFS_Sugar_Transporters"/>
</dbReference>
<dbReference type="InterPro" id="IPR005829">
    <property type="entry name" value="Sugar_transporter_CS"/>
</dbReference>
<keyword evidence="3 6" id="KW-0812">Transmembrane</keyword>
<dbReference type="InterPro" id="IPR036259">
    <property type="entry name" value="MFS_trans_sf"/>
</dbReference>
<dbReference type="PROSITE" id="PS50850">
    <property type="entry name" value="MFS"/>
    <property type="match status" value="1"/>
</dbReference>
<evidence type="ECO:0000256" key="4">
    <source>
        <dbReference type="ARBA" id="ARBA00022989"/>
    </source>
</evidence>
<evidence type="ECO:0000256" key="6">
    <source>
        <dbReference type="SAM" id="Phobius"/>
    </source>
</evidence>
<proteinExistence type="inferred from homology"/>
<dbReference type="SUPFAM" id="SSF103473">
    <property type="entry name" value="MFS general substrate transporter"/>
    <property type="match status" value="1"/>
</dbReference>
<keyword evidence="9" id="KW-1185">Reference proteome</keyword>
<dbReference type="EMBL" id="CABFNQ020000762">
    <property type="protein sequence ID" value="CAH0040368.1"/>
    <property type="molecule type" value="Genomic_DNA"/>
</dbReference>
<dbReference type="InterPro" id="IPR005828">
    <property type="entry name" value="MFS_sugar_transport-like"/>
</dbReference>
<feature type="transmembrane region" description="Helical" evidence="6">
    <location>
        <begin position="96"/>
        <end position="112"/>
    </location>
</feature>
<comment type="similarity">
    <text evidence="2">Belongs to the major facilitator superfamily. Sugar transporter (TC 2.A.1.1) family.</text>
</comment>
<feature type="transmembrane region" description="Helical" evidence="6">
    <location>
        <begin position="21"/>
        <end position="39"/>
    </location>
</feature>
<dbReference type="Proteomes" id="UP000696573">
    <property type="component" value="Unassembled WGS sequence"/>
</dbReference>
<comment type="caution">
    <text evidence="8">The sequence shown here is derived from an EMBL/GenBank/DDBJ whole genome shotgun (WGS) entry which is preliminary data.</text>
</comment>
<sequence length="445" mass="49333">MEVLQQPDNAAVGNEQRKGKGNIYLIYMASFILTVNSATQGYDSSMMNGLQILPSYVDYFQLTTSTSALNVAIVFVGSIVAMPFAGPLSDKWGRKWGIAIASIIAIVGAVIQSAAVHVAMFCIGRMIIGFFSHRWLCCCPDLHFRGRAPPAPCYDDWAFGTSWYVGSLVAAGVTYGSQYIESTWSWRLPSLLQLLHSVLCLAPLPFIPESPRWLIYKNRQIAIEYQEICQTLEHEKSVQKTSFKTLFSTRPNLFSQVSGNNITTYYLGDVLTSAGITEVQTQLGINLGLSGFNLVCATAGSWLTERIGRRPGFLCSTGIMSVVLIIVSVLTKLYGDSPDTAVSAAQVTLIFIFYGSYSFVWTPLTIIYTAEVLSYSMRANGLAFYNGLCYGTGAFNTYTIPYAMQWSSWGFYMITALWCFFVELPIIHTYFPATERKSLEEIDVV</sequence>
<dbReference type="Gene3D" id="1.20.1250.20">
    <property type="entry name" value="MFS general substrate transporter like domains"/>
    <property type="match status" value="1"/>
</dbReference>
<accession>A0A9N9VY68</accession>
<dbReference type="PANTHER" id="PTHR48022">
    <property type="entry name" value="PLASTIDIC GLUCOSE TRANSPORTER 4"/>
    <property type="match status" value="1"/>
</dbReference>
<dbReference type="GO" id="GO:0016020">
    <property type="term" value="C:membrane"/>
    <property type="evidence" value="ECO:0007669"/>
    <property type="project" value="UniProtKB-SubCell"/>
</dbReference>
<dbReference type="OrthoDB" id="4540492at2759"/>